<protein>
    <submittedName>
        <fullName evidence="2">Cell division protein</fullName>
    </submittedName>
</protein>
<feature type="transmembrane region" description="Helical" evidence="1">
    <location>
        <begin position="204"/>
        <end position="225"/>
    </location>
</feature>
<dbReference type="AlphaFoldDB" id="A0A084GXQ9"/>
<keyword evidence="1" id="KW-1133">Transmembrane helix</keyword>
<dbReference type="RefSeq" id="WP_029566954.1">
    <property type="nucleotide sequence ID" value="NZ_CANLZQ010000003.1"/>
</dbReference>
<dbReference type="SUPFAM" id="SSF50156">
    <property type="entry name" value="PDZ domain-like"/>
    <property type="match status" value="1"/>
</dbReference>
<evidence type="ECO:0000256" key="1">
    <source>
        <dbReference type="SAM" id="Phobius"/>
    </source>
</evidence>
<organism evidence="2 3">
    <name type="scientific">Metabacillus indicus</name>
    <name type="common">Bacillus indicus</name>
    <dbReference type="NCBI Taxonomy" id="246786"/>
    <lineage>
        <taxon>Bacteria</taxon>
        <taxon>Bacillati</taxon>
        <taxon>Bacillota</taxon>
        <taxon>Bacilli</taxon>
        <taxon>Bacillales</taxon>
        <taxon>Bacillaceae</taxon>
        <taxon>Metabacillus</taxon>
    </lineage>
</organism>
<dbReference type="GO" id="GO:0051301">
    <property type="term" value="P:cell division"/>
    <property type="evidence" value="ECO:0007669"/>
    <property type="project" value="UniProtKB-KW"/>
</dbReference>
<dbReference type="Proteomes" id="UP000028549">
    <property type="component" value="Unassembled WGS sequence"/>
</dbReference>
<evidence type="ECO:0000313" key="3">
    <source>
        <dbReference type="Proteomes" id="UP000028549"/>
    </source>
</evidence>
<dbReference type="OrthoDB" id="198399at2"/>
<feature type="transmembrane region" description="Helical" evidence="1">
    <location>
        <begin position="58"/>
        <end position="78"/>
    </location>
</feature>
<feature type="transmembrane region" description="Helical" evidence="1">
    <location>
        <begin position="137"/>
        <end position="159"/>
    </location>
</feature>
<reference evidence="2 3" key="1">
    <citation type="journal article" date="2005" name="Int. J. Syst. Evol. Microbiol.">
        <title>Bacillus cibi sp. nov., isolated from jeotgal, a traditional Korean fermented seafood.</title>
        <authorList>
            <person name="Yoon J.H."/>
            <person name="Lee C.H."/>
            <person name="Oh T.K."/>
        </authorList>
    </citation>
    <scope>NUCLEOTIDE SEQUENCE [LARGE SCALE GENOMIC DNA]</scope>
    <source>
        <strain evidence="2 3">DSM 16189</strain>
    </source>
</reference>
<feature type="transmembrane region" description="Helical" evidence="1">
    <location>
        <begin position="16"/>
        <end position="37"/>
    </location>
</feature>
<dbReference type="InterPro" id="IPR036034">
    <property type="entry name" value="PDZ_sf"/>
</dbReference>
<dbReference type="STRING" id="246786.GS18_0213630"/>
<accession>A0A084GXQ9</accession>
<keyword evidence="2" id="KW-0131">Cell cycle</keyword>
<sequence length="392" mass="43476">MLENWLLEFLFAMGRFFIHPLVYFFLIYSLVLGYIRVKRERRSFHTRIQDLYEEVRFTYSKGLLTGLVLSAAALAFGFGMPSGAVIVLGAVTVLLALTMQLRFLSPAYTLGLTMFAVLILMNTGILSGRLALEETSFAVLALLMGFFLIAEGSLAYKTGHVKTSPFLLKSSRGLPIGNHVANRTWLVPLLLLVPGGTLTESLPWWPVVTIGNEPFMLLFIPYIIGFHQRVQGSLPKESIMVTSKRIIWLGIGITAIAAASIWITPLAFAAAIIAIAGREFLTVRQRMNDNSAAFYFSKRDQGLMVLGILPNSPAVKLQLEVGEIIMKTNGTPVKTVDEFYQALQINGAFCKMEVIGHNGEIRFVQGAIYKGEHHELGILFVQDDKKWGIEAV</sequence>
<evidence type="ECO:0000313" key="2">
    <source>
        <dbReference type="EMBL" id="KEZ52121.1"/>
    </source>
</evidence>
<dbReference type="Gene3D" id="2.30.42.10">
    <property type="match status" value="1"/>
</dbReference>
<comment type="caution">
    <text evidence="2">The sequence shown here is derived from an EMBL/GenBank/DDBJ whole genome shotgun (WGS) entry which is preliminary data.</text>
</comment>
<dbReference type="EMBL" id="JNVC02000005">
    <property type="protein sequence ID" value="KEZ52121.1"/>
    <property type="molecule type" value="Genomic_DNA"/>
</dbReference>
<feature type="transmembrane region" description="Helical" evidence="1">
    <location>
        <begin position="110"/>
        <end position="131"/>
    </location>
</feature>
<keyword evidence="1" id="KW-0812">Transmembrane</keyword>
<keyword evidence="3" id="KW-1185">Reference proteome</keyword>
<keyword evidence="2" id="KW-0132">Cell division</keyword>
<proteinExistence type="predicted"/>
<keyword evidence="1" id="KW-0472">Membrane</keyword>
<gene>
    <name evidence="2" type="ORF">GS18_0213630</name>
</gene>
<name>A0A084GXQ9_METID</name>
<feature type="transmembrane region" description="Helical" evidence="1">
    <location>
        <begin position="246"/>
        <end position="276"/>
    </location>
</feature>